<dbReference type="Proteomes" id="UP001596139">
    <property type="component" value="Unassembled WGS sequence"/>
</dbReference>
<gene>
    <name evidence="2" type="ORF">ACFP4F_07205</name>
</gene>
<reference evidence="3" key="1">
    <citation type="journal article" date="2019" name="Int. J. Syst. Evol. Microbiol.">
        <title>The Global Catalogue of Microorganisms (GCM) 10K type strain sequencing project: providing services to taxonomists for standard genome sequencing and annotation.</title>
        <authorList>
            <consortium name="The Broad Institute Genomics Platform"/>
            <consortium name="The Broad Institute Genome Sequencing Center for Infectious Disease"/>
            <person name="Wu L."/>
            <person name="Ma J."/>
        </authorList>
    </citation>
    <scope>NUCLEOTIDE SEQUENCE [LARGE SCALE GENOMIC DNA]</scope>
    <source>
        <strain evidence="3">CGMCC 1.15180</strain>
    </source>
</reference>
<accession>A0ABW1MGA5</accession>
<dbReference type="SUPFAM" id="SSF53474">
    <property type="entry name" value="alpha/beta-Hydrolases"/>
    <property type="match status" value="1"/>
</dbReference>
<dbReference type="Gene3D" id="3.40.50.1820">
    <property type="entry name" value="alpha/beta hydrolase"/>
    <property type="match status" value="1"/>
</dbReference>
<dbReference type="PRINTS" id="PR00412">
    <property type="entry name" value="EPOXHYDRLASE"/>
</dbReference>
<dbReference type="PANTHER" id="PTHR43798">
    <property type="entry name" value="MONOACYLGLYCEROL LIPASE"/>
    <property type="match status" value="1"/>
</dbReference>
<dbReference type="InterPro" id="IPR050266">
    <property type="entry name" value="AB_hydrolase_sf"/>
</dbReference>
<protein>
    <submittedName>
        <fullName evidence="2">Alpha/beta fold hydrolase</fullName>
    </submittedName>
</protein>
<dbReference type="GO" id="GO:0016787">
    <property type="term" value="F:hydrolase activity"/>
    <property type="evidence" value="ECO:0007669"/>
    <property type="project" value="UniProtKB-KW"/>
</dbReference>
<dbReference type="InterPro" id="IPR000639">
    <property type="entry name" value="Epox_hydrolase-like"/>
</dbReference>
<dbReference type="EMBL" id="JBHSPX010000002">
    <property type="protein sequence ID" value="MFC6062330.1"/>
    <property type="molecule type" value="Genomic_DNA"/>
</dbReference>
<organism evidence="2 3">
    <name type="scientific">Streptomyces ochraceiscleroticus</name>
    <dbReference type="NCBI Taxonomy" id="47761"/>
    <lineage>
        <taxon>Bacteria</taxon>
        <taxon>Bacillati</taxon>
        <taxon>Actinomycetota</taxon>
        <taxon>Actinomycetes</taxon>
        <taxon>Kitasatosporales</taxon>
        <taxon>Streptomycetaceae</taxon>
        <taxon>Streptomyces</taxon>
    </lineage>
</organism>
<evidence type="ECO:0000259" key="1">
    <source>
        <dbReference type="Pfam" id="PF00561"/>
    </source>
</evidence>
<sequence>MGIAELDGGVRIAYEDRGEGPPVLLVHGHPFDRTMWAPQTAFLAGNGFRVVVPDLRGYGGSPATGPLDGLADFSRDLAALLDHLGVDEPVVLGGLSMGGQIALDFCRLFPARVRGLLLADTSAPAETEDGRKWRHTLADRLLHEGLTPYADEVLDKMIEPRTIADRPDVAAHVRHMMRGTSPEGAAAALRGRAERPDYTALLPRITVPALVVVGSEDTYTPLADAQYLHDRLPDSVLTVVEGAAHMPNLERPGVFNAALAELLRRSIG</sequence>
<dbReference type="PRINTS" id="PR00111">
    <property type="entry name" value="ABHYDROLASE"/>
</dbReference>
<name>A0ABW1MGA5_9ACTN</name>
<keyword evidence="2" id="KW-0378">Hydrolase</keyword>
<evidence type="ECO:0000313" key="2">
    <source>
        <dbReference type="EMBL" id="MFC6062330.1"/>
    </source>
</evidence>
<feature type="domain" description="AB hydrolase-1" evidence="1">
    <location>
        <begin position="21"/>
        <end position="252"/>
    </location>
</feature>
<dbReference type="RefSeq" id="WP_031056828.1">
    <property type="nucleotide sequence ID" value="NZ_JBHSPX010000002.1"/>
</dbReference>
<dbReference type="Pfam" id="PF00561">
    <property type="entry name" value="Abhydrolase_1"/>
    <property type="match status" value="1"/>
</dbReference>
<keyword evidence="3" id="KW-1185">Reference proteome</keyword>
<dbReference type="InterPro" id="IPR029058">
    <property type="entry name" value="AB_hydrolase_fold"/>
</dbReference>
<evidence type="ECO:0000313" key="3">
    <source>
        <dbReference type="Proteomes" id="UP001596139"/>
    </source>
</evidence>
<proteinExistence type="predicted"/>
<dbReference type="InterPro" id="IPR000073">
    <property type="entry name" value="AB_hydrolase_1"/>
</dbReference>
<comment type="caution">
    <text evidence="2">The sequence shown here is derived from an EMBL/GenBank/DDBJ whole genome shotgun (WGS) entry which is preliminary data.</text>
</comment>